<dbReference type="WBParaSite" id="RSKR_0000581700.1">
    <property type="protein sequence ID" value="RSKR_0000581700.1"/>
    <property type="gene ID" value="RSKR_0000581700"/>
</dbReference>
<evidence type="ECO:0000313" key="2">
    <source>
        <dbReference type="WBParaSite" id="RSKR_0000581700.1"/>
    </source>
</evidence>
<proteinExistence type="predicted"/>
<reference evidence="2" key="1">
    <citation type="submission" date="2016-11" db="UniProtKB">
        <authorList>
            <consortium name="WormBaseParasite"/>
        </authorList>
    </citation>
    <scope>IDENTIFICATION</scope>
    <source>
        <strain evidence="2">KR3021</strain>
    </source>
</reference>
<name>A0AC35TYY5_9BILA</name>
<dbReference type="Proteomes" id="UP000095286">
    <property type="component" value="Unplaced"/>
</dbReference>
<sequence>MCFCCGRNLHRHQIHLISYGIVSCLLITTGLVFTVFAIFQKQSQIGKIWLAGPTTMVIGLVLCGKVFIDWGPAMYHARHNSGEVRGEEQMNIITPQLSRNARQLVLPQQQMYDALPTLPNACHNPQCKSSITNVYTYGSFPNSYDPTIEDYHNKKLTWRGTKFNMEITDTKGQQEYTLFPRTCTYNIDGFMIIYAINDRHSFNSVKSIHEKIIGYNTDMDMPVLIVANKADLTITDRIVKKEEGEALAKSLNTNFMEVSAKENESINEAFEKLLYMIELRKGLIDPDPLPKSGRCQIQ</sequence>
<evidence type="ECO:0000313" key="1">
    <source>
        <dbReference type="Proteomes" id="UP000095286"/>
    </source>
</evidence>
<accession>A0AC35TYY5</accession>
<organism evidence="1 2">
    <name type="scientific">Rhabditophanes sp. KR3021</name>
    <dbReference type="NCBI Taxonomy" id="114890"/>
    <lineage>
        <taxon>Eukaryota</taxon>
        <taxon>Metazoa</taxon>
        <taxon>Ecdysozoa</taxon>
        <taxon>Nematoda</taxon>
        <taxon>Chromadorea</taxon>
        <taxon>Rhabditida</taxon>
        <taxon>Tylenchina</taxon>
        <taxon>Panagrolaimomorpha</taxon>
        <taxon>Strongyloidoidea</taxon>
        <taxon>Alloionematidae</taxon>
        <taxon>Rhabditophanes</taxon>
    </lineage>
</organism>
<protein>
    <submittedName>
        <fullName evidence="2">GTP-binding protein Rheb</fullName>
    </submittedName>
</protein>